<keyword evidence="2" id="KW-0472">Membrane</keyword>
<accession>A0A5B0EI90</accession>
<comment type="caution">
    <text evidence="4">The sequence shown here is derived from an EMBL/GenBank/DDBJ whole genome shotgun (WGS) entry which is preliminary data.</text>
</comment>
<dbReference type="InterPro" id="IPR008269">
    <property type="entry name" value="Lon_proteolytic"/>
</dbReference>
<comment type="catalytic activity">
    <reaction evidence="1">
        <text>Hydrolysis of proteins in presence of ATP.</text>
        <dbReference type="EC" id="3.4.21.53"/>
    </reaction>
</comment>
<dbReference type="SUPFAM" id="SSF54211">
    <property type="entry name" value="Ribosomal protein S5 domain 2-like"/>
    <property type="match status" value="1"/>
</dbReference>
<dbReference type="Gene3D" id="3.30.230.10">
    <property type="match status" value="1"/>
</dbReference>
<dbReference type="InterPro" id="IPR020568">
    <property type="entry name" value="Ribosomal_Su5_D2-typ_SF"/>
</dbReference>
<reference evidence="4 5" key="1">
    <citation type="submission" date="2019-07" db="EMBL/GenBank/DDBJ databases">
        <title>Analysis of the biochemical properties, biological activity and biotechnological potential of siderophores and biosurfactants produced by Antarctic psychrotolerant bacteria.</title>
        <authorList>
            <person name="Styczynski M."/>
            <person name="Krucon T."/>
            <person name="Decewicz P."/>
            <person name="Dziewit L."/>
        </authorList>
    </citation>
    <scope>NUCLEOTIDE SEQUENCE [LARGE SCALE GENOMIC DNA]</scope>
    <source>
        <strain evidence="4 5">ANT_H27</strain>
    </source>
</reference>
<protein>
    <recommendedName>
        <fullName evidence="1">endopeptidase La</fullName>
        <ecNumber evidence="1">3.4.21.53</ecNumber>
    </recommendedName>
</protein>
<dbReference type="OrthoDB" id="2356897at2"/>
<feature type="domain" description="Lon proteolytic" evidence="3">
    <location>
        <begin position="276"/>
        <end position="377"/>
    </location>
</feature>
<dbReference type="SUPFAM" id="SSF50156">
    <property type="entry name" value="PDZ domain-like"/>
    <property type="match status" value="1"/>
</dbReference>
<proteinExistence type="inferred from homology"/>
<organism evidence="4 5">
    <name type="scientific">Paeniglutamicibacter gangotriensis</name>
    <dbReference type="NCBI Taxonomy" id="254787"/>
    <lineage>
        <taxon>Bacteria</taxon>
        <taxon>Bacillati</taxon>
        <taxon>Actinomycetota</taxon>
        <taxon>Actinomycetes</taxon>
        <taxon>Micrococcales</taxon>
        <taxon>Micrococcaceae</taxon>
        <taxon>Paeniglutamicibacter</taxon>
    </lineage>
</organism>
<evidence type="ECO:0000313" key="5">
    <source>
        <dbReference type="Proteomes" id="UP000323856"/>
    </source>
</evidence>
<gene>
    <name evidence="4" type="ORF">FQ154_05950</name>
</gene>
<feature type="active site" evidence="1">
    <location>
        <position position="284"/>
    </location>
</feature>
<keyword evidence="1" id="KW-0645">Protease</keyword>
<dbReference type="GO" id="GO:0006508">
    <property type="term" value="P:proteolysis"/>
    <property type="evidence" value="ECO:0007669"/>
    <property type="project" value="UniProtKB-KW"/>
</dbReference>
<dbReference type="GO" id="GO:0005524">
    <property type="term" value="F:ATP binding"/>
    <property type="evidence" value="ECO:0007669"/>
    <property type="project" value="InterPro"/>
</dbReference>
<keyword evidence="2" id="KW-1133">Transmembrane helix</keyword>
<evidence type="ECO:0000259" key="3">
    <source>
        <dbReference type="PROSITE" id="PS51786"/>
    </source>
</evidence>
<dbReference type="GO" id="GO:0030163">
    <property type="term" value="P:protein catabolic process"/>
    <property type="evidence" value="ECO:0007669"/>
    <property type="project" value="InterPro"/>
</dbReference>
<dbReference type="PANTHER" id="PTHR10046">
    <property type="entry name" value="ATP DEPENDENT LON PROTEASE FAMILY MEMBER"/>
    <property type="match status" value="1"/>
</dbReference>
<comment type="similarity">
    <text evidence="1">Belongs to the peptidase S16 family.</text>
</comment>
<dbReference type="Pfam" id="PF05362">
    <property type="entry name" value="Lon_C"/>
    <property type="match status" value="1"/>
</dbReference>
<dbReference type="RefSeq" id="WP_149619005.1">
    <property type="nucleotide sequence ID" value="NZ_VOBL01000004.1"/>
</dbReference>
<dbReference type="GO" id="GO:0004176">
    <property type="term" value="F:ATP-dependent peptidase activity"/>
    <property type="evidence" value="ECO:0007669"/>
    <property type="project" value="UniProtKB-UniRule"/>
</dbReference>
<feature type="transmembrane region" description="Helical" evidence="2">
    <location>
        <begin position="54"/>
        <end position="75"/>
    </location>
</feature>
<name>A0A5B0EI90_9MICC</name>
<dbReference type="EMBL" id="VOBL01000004">
    <property type="protein sequence ID" value="KAA0978764.1"/>
    <property type="molecule type" value="Genomic_DNA"/>
</dbReference>
<evidence type="ECO:0000313" key="4">
    <source>
        <dbReference type="EMBL" id="KAA0978764.1"/>
    </source>
</evidence>
<dbReference type="InterPro" id="IPR027065">
    <property type="entry name" value="Lon_Prtase"/>
</dbReference>
<sequence length="390" mass="40025">MPAAPEGPAEAPADGIHHYLSMSAEPVHGQARPPGGTVSDKDAGTATLRGNRAIAGWLAMVLIVAATVLPTHFVVQSAGPALNTIGEVEGTKLLAIDGKKTYPVTGALDMTTIYSPGGGQQRLPFFNVLWGWINPDQDVIPEEIVVPRGITSTEKSEANTLSMDDSQQLSTAAALTELDIDYSSHLGVAGFATELNAGVLKTGDRLESINGKKITDLEMLKKQLAAAGEAPSKLEILREDKKQSVSVSTDAGPEGQRQLGILLSGSFDFPLEVKFGLENVGGPSAGMMFALAIVDLLTEGSMTGGEHFAGTGTITADGAVGPIGGIAQKLVGAKDEGAKYFLAPADNCPDVVGRIPAGLEVLKVSTLAEARSVVGGIGAGADPASFAGCS</sequence>
<dbReference type="AlphaFoldDB" id="A0A5B0EI90"/>
<dbReference type="InterPro" id="IPR036034">
    <property type="entry name" value="PDZ_sf"/>
</dbReference>
<keyword evidence="1" id="KW-0378">Hydrolase</keyword>
<evidence type="ECO:0000256" key="1">
    <source>
        <dbReference type="PROSITE-ProRule" id="PRU01122"/>
    </source>
</evidence>
<dbReference type="GO" id="GO:0004252">
    <property type="term" value="F:serine-type endopeptidase activity"/>
    <property type="evidence" value="ECO:0007669"/>
    <property type="project" value="UniProtKB-UniRule"/>
</dbReference>
<feature type="active site" evidence="1">
    <location>
        <position position="329"/>
    </location>
</feature>
<dbReference type="InterPro" id="IPR014721">
    <property type="entry name" value="Ribsml_uS5_D2-typ_fold_subgr"/>
</dbReference>
<dbReference type="PROSITE" id="PS51786">
    <property type="entry name" value="LON_PROTEOLYTIC"/>
    <property type="match status" value="1"/>
</dbReference>
<dbReference type="Proteomes" id="UP000323856">
    <property type="component" value="Unassembled WGS sequence"/>
</dbReference>
<keyword evidence="1" id="KW-0720">Serine protease</keyword>
<keyword evidence="2" id="KW-0812">Transmembrane</keyword>
<dbReference type="EC" id="3.4.21.53" evidence="1"/>
<evidence type="ECO:0000256" key="2">
    <source>
        <dbReference type="SAM" id="Phobius"/>
    </source>
</evidence>